<evidence type="ECO:0000313" key="5">
    <source>
        <dbReference type="EMBL" id="TPR09779.1"/>
    </source>
</evidence>
<evidence type="ECO:0000313" key="6">
    <source>
        <dbReference type="Proteomes" id="UP000197666"/>
    </source>
</evidence>
<dbReference type="PANTHER" id="PTHR45348:SF7">
    <property type="entry name" value="ZINC BINDING OXIDOREDUCTASE, PUTATIVE-RELATED"/>
    <property type="match status" value="1"/>
</dbReference>
<dbReference type="PANTHER" id="PTHR45348">
    <property type="entry name" value="HYPOTHETICAL OXIDOREDUCTASE (EUROFUNG)"/>
    <property type="match status" value="1"/>
</dbReference>
<comment type="caution">
    <text evidence="5">The sequence shown here is derived from an EMBL/GenBank/DDBJ whole genome shotgun (WGS) entry which is preliminary data.</text>
</comment>
<dbReference type="InterPro" id="IPR011032">
    <property type="entry name" value="GroES-like_sf"/>
</dbReference>
<protein>
    <recommendedName>
        <fullName evidence="4">Enoyl reductase (ER) domain-containing protein</fullName>
    </recommendedName>
</protein>
<dbReference type="Proteomes" id="UP000197666">
    <property type="component" value="Unassembled WGS sequence"/>
</dbReference>
<dbReference type="InterPro" id="IPR047122">
    <property type="entry name" value="Trans-enoyl_RdTase-like"/>
</dbReference>
<accession>A0A254U3X3</accession>
<name>A0A254U3X3_ASPNG</name>
<dbReference type="SMART" id="SM00829">
    <property type="entry name" value="PKS_ER"/>
    <property type="match status" value="1"/>
</dbReference>
<dbReference type="Pfam" id="PF08240">
    <property type="entry name" value="ADH_N"/>
    <property type="match status" value="1"/>
</dbReference>
<comment type="similarity">
    <text evidence="1">Belongs to the zinc-containing alcohol dehydrogenase family.</text>
</comment>
<dbReference type="InterPro" id="IPR020843">
    <property type="entry name" value="ER"/>
</dbReference>
<dbReference type="EMBL" id="NKJJ02000008">
    <property type="protein sequence ID" value="TPR09779.1"/>
    <property type="molecule type" value="Genomic_DNA"/>
</dbReference>
<dbReference type="Gene3D" id="3.90.180.10">
    <property type="entry name" value="Medium-chain alcohol dehydrogenases, catalytic domain"/>
    <property type="match status" value="1"/>
</dbReference>
<organism evidence="5 6">
    <name type="scientific">Aspergillus niger</name>
    <dbReference type="NCBI Taxonomy" id="5061"/>
    <lineage>
        <taxon>Eukaryota</taxon>
        <taxon>Fungi</taxon>
        <taxon>Dikarya</taxon>
        <taxon>Ascomycota</taxon>
        <taxon>Pezizomycotina</taxon>
        <taxon>Eurotiomycetes</taxon>
        <taxon>Eurotiomycetidae</taxon>
        <taxon>Eurotiales</taxon>
        <taxon>Aspergillaceae</taxon>
        <taxon>Aspergillus</taxon>
        <taxon>Aspergillus subgen. Circumdati</taxon>
    </lineage>
</organism>
<dbReference type="Gene3D" id="3.40.50.720">
    <property type="entry name" value="NAD(P)-binding Rossmann-like Domain"/>
    <property type="match status" value="1"/>
</dbReference>
<keyword evidence="2" id="KW-0547">Nucleotide-binding</keyword>
<dbReference type="Pfam" id="PF00107">
    <property type="entry name" value="ADH_zinc_N"/>
    <property type="match status" value="1"/>
</dbReference>
<dbReference type="GO" id="GO:0000166">
    <property type="term" value="F:nucleotide binding"/>
    <property type="evidence" value="ECO:0007669"/>
    <property type="project" value="UniProtKB-KW"/>
</dbReference>
<feature type="domain" description="Enoyl reductase (ER)" evidence="4">
    <location>
        <begin position="11"/>
        <end position="352"/>
    </location>
</feature>
<gene>
    <name evidence="5" type="ORF">CAN33_0053175</name>
</gene>
<evidence type="ECO:0000259" key="4">
    <source>
        <dbReference type="SMART" id="SM00829"/>
    </source>
</evidence>
<dbReference type="GO" id="GO:0016651">
    <property type="term" value="F:oxidoreductase activity, acting on NAD(P)H"/>
    <property type="evidence" value="ECO:0007669"/>
    <property type="project" value="InterPro"/>
</dbReference>
<dbReference type="InterPro" id="IPR013149">
    <property type="entry name" value="ADH-like_C"/>
</dbReference>
<dbReference type="InterPro" id="IPR013154">
    <property type="entry name" value="ADH-like_N"/>
</dbReference>
<evidence type="ECO:0000256" key="3">
    <source>
        <dbReference type="ARBA" id="ARBA00023002"/>
    </source>
</evidence>
<dbReference type="InterPro" id="IPR036291">
    <property type="entry name" value="NAD(P)-bd_dom_sf"/>
</dbReference>
<dbReference type="eggNOG" id="KOG1198">
    <property type="taxonomic scope" value="Eukaryota"/>
</dbReference>
<dbReference type="CDD" id="cd08249">
    <property type="entry name" value="enoyl_reductase_like"/>
    <property type="match status" value="1"/>
</dbReference>
<proteinExistence type="inferred from homology"/>
<dbReference type="VEuPathDB" id="FungiDB:M747DRAFT_369391"/>
<dbReference type="VEuPathDB" id="FungiDB:ATCC64974_68090"/>
<evidence type="ECO:0000256" key="2">
    <source>
        <dbReference type="ARBA" id="ARBA00022741"/>
    </source>
</evidence>
<dbReference type="VEuPathDB" id="FungiDB:An16g06540"/>
<dbReference type="SUPFAM" id="SSF51735">
    <property type="entry name" value="NAD(P)-binding Rossmann-fold domains"/>
    <property type="match status" value="1"/>
</dbReference>
<reference evidence="6" key="1">
    <citation type="submission" date="2018-10" db="EMBL/GenBank/DDBJ databases">
        <title>FDA dAtabase for Regulatory Grade micrObial Sequences (FDA-ARGOS): Supporting development and validation of Infectious Disease Dx tests.</title>
        <authorList>
            <person name="Kerrigan L."/>
            <person name="Tallon L."/>
            <person name="Sadzewicz L."/>
            <person name="Sengamalay N."/>
            <person name="Ott S."/>
            <person name="Godinez A."/>
            <person name="Nagaraj S."/>
            <person name="Vavikolanu K."/>
            <person name="Nadendla S."/>
            <person name="George J."/>
            <person name="Sichtig H."/>
        </authorList>
    </citation>
    <scope>NUCLEOTIDE SEQUENCE [LARGE SCALE GENOMIC DNA]</scope>
    <source>
        <strain evidence="6">FDAARGOS_311</strain>
    </source>
</reference>
<evidence type="ECO:0000256" key="1">
    <source>
        <dbReference type="ARBA" id="ARBA00008072"/>
    </source>
</evidence>
<dbReference type="VEuPathDB" id="FungiDB:ASPNIDRAFT2_1159118"/>
<dbReference type="AlphaFoldDB" id="A0A254U3X3"/>
<sequence length="357" mass="38439">MPLEDKNAALYVDEDVKFSVRRHQEIPTPGDGELLIETQFSGTNPADLKHATLLGIYPAILGYDFCGTVLKAPTSSTFHPGDLVAGYTPTGINRPSKYGTHQRYLACPEDMVFPVPAVLPPHHAASLTVVAMTAADALYNIFNLPLPQENDNQGKTTKSLLIWGASSSVGLCAVQLARASGIHPIIVTASPERHSLLEEFGATHCFDYKSSSVVSDIKATVKDSQWGPLTCGFDAVGSQRGGVSSAKLVAECCSEDATLVSVVVQSDSRFKMPIATPNSDVVIKVQEVPFPITIPARPADYQRAWCALIWAVEHYGVHFRLPSVGIFEGMAEEALEELKAIADGGRFGKLALKHPLQ</sequence>
<dbReference type="SUPFAM" id="SSF50129">
    <property type="entry name" value="GroES-like"/>
    <property type="match status" value="1"/>
</dbReference>
<keyword evidence="3" id="KW-0560">Oxidoreductase</keyword>